<reference evidence="1" key="1">
    <citation type="journal article" date="2022" name="Cell">
        <title>Design, construction, and in vivo augmentation of a complex gut microbiome.</title>
        <authorList>
            <person name="Cheng A.G."/>
            <person name="Ho P.Y."/>
            <person name="Aranda-Diaz A."/>
            <person name="Jain S."/>
            <person name="Yu F.B."/>
            <person name="Meng X."/>
            <person name="Wang M."/>
            <person name="Iakiviak M."/>
            <person name="Nagashima K."/>
            <person name="Zhao A."/>
            <person name="Murugkar P."/>
            <person name="Patil A."/>
            <person name="Atabakhsh K."/>
            <person name="Weakley A."/>
            <person name="Yan J."/>
            <person name="Brumbaugh A.R."/>
            <person name="Higginbottom S."/>
            <person name="Dimas A."/>
            <person name="Shiver A.L."/>
            <person name="Deutschbauer A."/>
            <person name="Neff N."/>
            <person name="Sonnenburg J.L."/>
            <person name="Huang K.C."/>
            <person name="Fischbach M.A."/>
        </authorList>
    </citation>
    <scope>NUCLEOTIDE SEQUENCE</scope>
    <source>
        <strain evidence="1">DSM 19829</strain>
    </source>
</reference>
<dbReference type="EMBL" id="CP102290">
    <property type="protein sequence ID" value="UWP58033.1"/>
    <property type="molecule type" value="Genomic_DNA"/>
</dbReference>
<name>A0ABY5VCX8_9FIRM</name>
<dbReference type="RefSeq" id="WP_028528568.1">
    <property type="nucleotide sequence ID" value="NZ_CABLBR010000012.1"/>
</dbReference>
<dbReference type="Proteomes" id="UP001060164">
    <property type="component" value="Chromosome"/>
</dbReference>
<evidence type="ECO:0000313" key="1">
    <source>
        <dbReference type="EMBL" id="UWP58033.1"/>
    </source>
</evidence>
<evidence type="ECO:0008006" key="3">
    <source>
        <dbReference type="Google" id="ProtNLM"/>
    </source>
</evidence>
<sequence length="110" mass="12728">MNRFLSRQPSGINIIKTLLSLLLTAVVLLLFYAGIDAAMESTVSEQRRTLEDAVYRNIIQCYTTEGTYPEDLAYLEAHYPLMYDRDRFFIDYRPVGENIMPEVTIITRTP</sequence>
<proteinExistence type="predicted"/>
<accession>A0ABY5VCX8</accession>
<gene>
    <name evidence="1" type="ORF">NQ502_11595</name>
</gene>
<organism evidence="1 2">
    <name type="scientific">Ruminococcus gauvreauii</name>
    <dbReference type="NCBI Taxonomy" id="438033"/>
    <lineage>
        <taxon>Bacteria</taxon>
        <taxon>Bacillati</taxon>
        <taxon>Bacillota</taxon>
        <taxon>Clostridia</taxon>
        <taxon>Eubacteriales</taxon>
        <taxon>Oscillospiraceae</taxon>
        <taxon>Ruminococcus</taxon>
    </lineage>
</organism>
<keyword evidence="2" id="KW-1185">Reference proteome</keyword>
<evidence type="ECO:0000313" key="2">
    <source>
        <dbReference type="Proteomes" id="UP001060164"/>
    </source>
</evidence>
<protein>
    <recommendedName>
        <fullName evidence="3">Sensor histidine kinase</fullName>
    </recommendedName>
</protein>